<dbReference type="PROSITE" id="PS50222">
    <property type="entry name" value="EF_HAND_2"/>
    <property type="match status" value="1"/>
</dbReference>
<dbReference type="GO" id="GO:0005509">
    <property type="term" value="F:calcium ion binding"/>
    <property type="evidence" value="ECO:0007669"/>
    <property type="project" value="InterPro"/>
</dbReference>
<dbReference type="Gene3D" id="1.10.238.10">
    <property type="entry name" value="EF-hand"/>
    <property type="match status" value="1"/>
</dbReference>
<name>A0A7S3HWZ9_9SPIT</name>
<dbReference type="SMART" id="SM00054">
    <property type="entry name" value="EFh"/>
    <property type="match status" value="2"/>
</dbReference>
<protein>
    <recommendedName>
        <fullName evidence="2">EF-hand domain-containing protein</fullName>
    </recommendedName>
</protein>
<dbReference type="Pfam" id="PF13202">
    <property type="entry name" value="EF-hand_5"/>
    <property type="match status" value="1"/>
</dbReference>
<organism evidence="3">
    <name type="scientific">Favella ehrenbergii</name>
    <dbReference type="NCBI Taxonomy" id="182087"/>
    <lineage>
        <taxon>Eukaryota</taxon>
        <taxon>Sar</taxon>
        <taxon>Alveolata</taxon>
        <taxon>Ciliophora</taxon>
        <taxon>Intramacronucleata</taxon>
        <taxon>Spirotrichea</taxon>
        <taxon>Choreotrichia</taxon>
        <taxon>Tintinnida</taxon>
        <taxon>Xystonellidae</taxon>
        <taxon>Favella</taxon>
    </lineage>
</organism>
<dbReference type="InterPro" id="IPR002048">
    <property type="entry name" value="EF_hand_dom"/>
</dbReference>
<keyword evidence="1" id="KW-0106">Calcium</keyword>
<gene>
    <name evidence="3" type="ORF">FEHR0123_LOCUS2572</name>
</gene>
<dbReference type="InterPro" id="IPR018247">
    <property type="entry name" value="EF_Hand_1_Ca_BS"/>
</dbReference>
<sequence>MTKKRSLRVSKMTFNLKKVKQRAVFDQAFADADKSGDGLLNRDEVACQLAFVGYTGVLDQFFERIDLDQDGKISKEELSNYIDSMYDGIVQITTDFLAELQQAE</sequence>
<accession>A0A7S3HWZ9</accession>
<evidence type="ECO:0000313" key="3">
    <source>
        <dbReference type="EMBL" id="CAE0307665.1"/>
    </source>
</evidence>
<dbReference type="SUPFAM" id="SSF47473">
    <property type="entry name" value="EF-hand"/>
    <property type="match status" value="1"/>
</dbReference>
<feature type="domain" description="EF-hand" evidence="2">
    <location>
        <begin position="53"/>
        <end position="88"/>
    </location>
</feature>
<dbReference type="InterPro" id="IPR011992">
    <property type="entry name" value="EF-hand-dom_pair"/>
</dbReference>
<evidence type="ECO:0000259" key="2">
    <source>
        <dbReference type="PROSITE" id="PS50222"/>
    </source>
</evidence>
<evidence type="ECO:0000256" key="1">
    <source>
        <dbReference type="ARBA" id="ARBA00022837"/>
    </source>
</evidence>
<dbReference type="PROSITE" id="PS00018">
    <property type="entry name" value="EF_HAND_1"/>
    <property type="match status" value="1"/>
</dbReference>
<dbReference type="EMBL" id="HBIE01008088">
    <property type="protein sequence ID" value="CAE0307665.1"/>
    <property type="molecule type" value="Transcribed_RNA"/>
</dbReference>
<dbReference type="AlphaFoldDB" id="A0A7S3HWZ9"/>
<reference evidence="3" key="1">
    <citation type="submission" date="2021-01" db="EMBL/GenBank/DDBJ databases">
        <authorList>
            <person name="Corre E."/>
            <person name="Pelletier E."/>
            <person name="Niang G."/>
            <person name="Scheremetjew M."/>
            <person name="Finn R."/>
            <person name="Kale V."/>
            <person name="Holt S."/>
            <person name="Cochrane G."/>
            <person name="Meng A."/>
            <person name="Brown T."/>
            <person name="Cohen L."/>
        </authorList>
    </citation>
    <scope>NUCLEOTIDE SEQUENCE</scope>
    <source>
        <strain evidence="3">Fehren 1</strain>
    </source>
</reference>
<proteinExistence type="predicted"/>